<feature type="domain" description="SHOCT" evidence="2">
    <location>
        <begin position="83"/>
        <end position="107"/>
    </location>
</feature>
<feature type="transmembrane region" description="Helical" evidence="1">
    <location>
        <begin position="34"/>
        <end position="55"/>
    </location>
</feature>
<feature type="transmembrane region" description="Helical" evidence="1">
    <location>
        <begin position="6"/>
        <end position="22"/>
    </location>
</feature>
<evidence type="ECO:0000313" key="3">
    <source>
        <dbReference type="EMBL" id="RXR30676.1"/>
    </source>
</evidence>
<dbReference type="EMBL" id="SBKQ01000011">
    <property type="protein sequence ID" value="RXR30676.1"/>
    <property type="molecule type" value="Genomic_DNA"/>
</dbReference>
<name>A0A4V1N424_9FLAO</name>
<proteinExistence type="predicted"/>
<dbReference type="InterPro" id="IPR018649">
    <property type="entry name" value="SHOCT"/>
</dbReference>
<sequence length="261" mass="30478">MEQNVGVGIIVGLVVGSTTYVYNSEDLKQGQKVFLYLCVLFPPLQWLLIFVFLGYNNYLKNNSAEKVEERKVEQHKNKIDITIQNLYDLKKKGILTDVEYNQKVEKLEAEKTEQEIKNSIEYKQLKSLLDLGVLTKEEFESKSKLLSNMSENKIDIIEVSKIQNSETYLNDIKNTTKPFEEKSLVGTYIINDKKYFYSYNNILTIEDYSGKSLNCKWYTIDKNSLKLIIDSKEVIYKNIQFTDKGFTFHCRNVKYNADKIN</sequence>
<dbReference type="Proteomes" id="UP000289734">
    <property type="component" value="Unassembled WGS sequence"/>
</dbReference>
<evidence type="ECO:0000313" key="4">
    <source>
        <dbReference type="Proteomes" id="UP000289734"/>
    </source>
</evidence>
<dbReference type="AlphaFoldDB" id="A0A4V1N424"/>
<reference evidence="4" key="1">
    <citation type="submission" date="2019-01" db="EMBL/GenBank/DDBJ databases">
        <title>Cytophagaceae bacterium strain CAR-16.</title>
        <authorList>
            <person name="Chen W.-M."/>
        </authorList>
    </citation>
    <scope>NUCLEOTIDE SEQUENCE [LARGE SCALE GENOMIC DNA]</scope>
    <source>
        <strain evidence="4">ICH-30</strain>
    </source>
</reference>
<dbReference type="RefSeq" id="WP_129465030.1">
    <property type="nucleotide sequence ID" value="NZ_JACSXZ010000002.1"/>
</dbReference>
<organism evidence="3 4">
    <name type="scientific">Flavobacterium piscinae</name>
    <dbReference type="NCBI Taxonomy" id="2506424"/>
    <lineage>
        <taxon>Bacteria</taxon>
        <taxon>Pseudomonadati</taxon>
        <taxon>Bacteroidota</taxon>
        <taxon>Flavobacteriia</taxon>
        <taxon>Flavobacteriales</taxon>
        <taxon>Flavobacteriaceae</taxon>
        <taxon>Flavobacterium</taxon>
    </lineage>
</organism>
<keyword evidence="1" id="KW-0472">Membrane</keyword>
<keyword evidence="4" id="KW-1185">Reference proteome</keyword>
<gene>
    <name evidence="3" type="ORF">EQG68_11500</name>
</gene>
<accession>A0A4V1N424</accession>
<keyword evidence="1" id="KW-1133">Transmembrane helix</keyword>
<evidence type="ECO:0000259" key="2">
    <source>
        <dbReference type="Pfam" id="PF09851"/>
    </source>
</evidence>
<keyword evidence="1" id="KW-0812">Transmembrane</keyword>
<dbReference type="Pfam" id="PF09851">
    <property type="entry name" value="SHOCT"/>
    <property type="match status" value="2"/>
</dbReference>
<protein>
    <recommendedName>
        <fullName evidence="2">SHOCT domain-containing protein</fullName>
    </recommendedName>
</protein>
<comment type="caution">
    <text evidence="3">The sequence shown here is derived from an EMBL/GenBank/DDBJ whole genome shotgun (WGS) entry which is preliminary data.</text>
</comment>
<dbReference type="OrthoDB" id="1454500at2"/>
<evidence type="ECO:0000256" key="1">
    <source>
        <dbReference type="SAM" id="Phobius"/>
    </source>
</evidence>
<feature type="domain" description="SHOCT" evidence="2">
    <location>
        <begin position="123"/>
        <end position="142"/>
    </location>
</feature>